<evidence type="ECO:0000256" key="7">
    <source>
        <dbReference type="SAM" id="MobiDB-lite"/>
    </source>
</evidence>
<evidence type="ECO:0000313" key="10">
    <source>
        <dbReference type="RefSeq" id="XP_033463736.1"/>
    </source>
</evidence>
<evidence type="ECO:0000256" key="2">
    <source>
        <dbReference type="ARBA" id="ARBA00022833"/>
    </source>
</evidence>
<dbReference type="GO" id="GO:0000981">
    <property type="term" value="F:DNA-binding transcription factor activity, RNA polymerase II-specific"/>
    <property type="evidence" value="ECO:0007669"/>
    <property type="project" value="InterPro"/>
</dbReference>
<dbReference type="SMART" id="SM00066">
    <property type="entry name" value="GAL4"/>
    <property type="match status" value="1"/>
</dbReference>
<feature type="compositionally biased region" description="Polar residues" evidence="7">
    <location>
        <begin position="1"/>
        <end position="13"/>
    </location>
</feature>
<keyword evidence="9" id="KW-1185">Reference proteome</keyword>
<dbReference type="GO" id="GO:0008270">
    <property type="term" value="F:zinc ion binding"/>
    <property type="evidence" value="ECO:0007669"/>
    <property type="project" value="InterPro"/>
</dbReference>
<keyword evidence="2" id="KW-0862">Zinc</keyword>
<accession>A0A6J3MFE8</accession>
<keyword evidence="4" id="KW-0238">DNA-binding</keyword>
<dbReference type="Pfam" id="PF00172">
    <property type="entry name" value="Zn_clus"/>
    <property type="match status" value="1"/>
</dbReference>
<evidence type="ECO:0000256" key="6">
    <source>
        <dbReference type="ARBA" id="ARBA00023242"/>
    </source>
</evidence>
<feature type="region of interest" description="Disordered" evidence="7">
    <location>
        <begin position="403"/>
        <end position="440"/>
    </location>
</feature>
<dbReference type="InterPro" id="IPR001138">
    <property type="entry name" value="Zn2Cys6_DnaBD"/>
</dbReference>
<evidence type="ECO:0000256" key="4">
    <source>
        <dbReference type="ARBA" id="ARBA00023125"/>
    </source>
</evidence>
<dbReference type="AlphaFoldDB" id="A0A6J3MFE8"/>
<name>A0A6J3MFE8_9PEZI</name>
<dbReference type="PANTHER" id="PTHR36206">
    <property type="entry name" value="ASPERCRYPTIN BIOSYNTHESIS CLUSTER-SPECIFIC TRANSCRIPTION REGULATOR ATNN-RELATED"/>
    <property type="match status" value="1"/>
</dbReference>
<dbReference type="OrthoDB" id="2593732at2759"/>
<keyword evidence="3" id="KW-0805">Transcription regulation</keyword>
<evidence type="ECO:0000256" key="5">
    <source>
        <dbReference type="ARBA" id="ARBA00023163"/>
    </source>
</evidence>
<feature type="compositionally biased region" description="Low complexity" evidence="7">
    <location>
        <begin position="411"/>
        <end position="440"/>
    </location>
</feature>
<evidence type="ECO:0000256" key="1">
    <source>
        <dbReference type="ARBA" id="ARBA00022723"/>
    </source>
</evidence>
<evidence type="ECO:0000313" key="9">
    <source>
        <dbReference type="Proteomes" id="UP000504637"/>
    </source>
</evidence>
<sequence>MDAQQSEPPSSSGKPVVRTTRRRAQHNNSKNGCLTCKRRHVRCDETKPTCLRCQRSNRECLEDRRQTDRPGFRAIKIVSFPEPVVPQPNRLLPQGQNFLEYFCLNTLPMLRRCQPSPVWQAVGHLLRDPSSSLRHVAAAVGYQHLCMDKQQSTSPKLEIALTTHAVGTLRTSIAEARRGDVVEPIFASCFLTMLETLQGSHTKTLIHLEAGIRLGREQMSKESTPEIRDCLRFLEDHARAIVLLESPSEAGQRATAVLAIQSALDQVLDPRFGMQIGDDGMSIIRAVHEQEIRMVSLFLAYHKADTVRQAPPPEVGAHLHRIVLSLRQHSAGLEALVDAQLDRAGDVSRDATQTALYSIAKAKCILQSIILNLTMNYRQTDWDQHLPRFQAILDMIENALDLLNDSPPTSPSSHSSQSSSSPTTSSSSSSSSSSPSAASSTPGSFHAFSLGMGVHDPLMMVAVKCRDPATRRRAVDLFSKCPRREGPWSTRRAQQMCSTVIAYEERRALETTGRVPQTCEDVPEQCRAFVNHIFIKDPTGAGLETSFGVKLYVRNDQSPTGCIEEDLELLEI</sequence>
<dbReference type="PROSITE" id="PS50048">
    <property type="entry name" value="ZN2_CY6_FUNGAL_2"/>
    <property type="match status" value="1"/>
</dbReference>
<evidence type="ECO:0000256" key="3">
    <source>
        <dbReference type="ARBA" id="ARBA00023015"/>
    </source>
</evidence>
<gene>
    <name evidence="10" type="ORF">K489DRAFT_377135</name>
</gene>
<organism evidence="10">
    <name type="scientific">Dissoconium aciculare CBS 342.82</name>
    <dbReference type="NCBI Taxonomy" id="1314786"/>
    <lineage>
        <taxon>Eukaryota</taxon>
        <taxon>Fungi</taxon>
        <taxon>Dikarya</taxon>
        <taxon>Ascomycota</taxon>
        <taxon>Pezizomycotina</taxon>
        <taxon>Dothideomycetes</taxon>
        <taxon>Dothideomycetidae</taxon>
        <taxon>Mycosphaerellales</taxon>
        <taxon>Dissoconiaceae</taxon>
        <taxon>Dissoconium</taxon>
    </lineage>
</organism>
<dbReference type="GO" id="GO:0003677">
    <property type="term" value="F:DNA binding"/>
    <property type="evidence" value="ECO:0007669"/>
    <property type="project" value="UniProtKB-KW"/>
</dbReference>
<feature type="region of interest" description="Disordered" evidence="7">
    <location>
        <begin position="1"/>
        <end position="29"/>
    </location>
</feature>
<dbReference type="InterPro" id="IPR036864">
    <property type="entry name" value="Zn2-C6_fun-type_DNA-bd_sf"/>
</dbReference>
<dbReference type="InterPro" id="IPR052360">
    <property type="entry name" value="Transcr_Regulatory_Proteins"/>
</dbReference>
<dbReference type="RefSeq" id="XP_033463736.1">
    <property type="nucleotide sequence ID" value="XM_033604092.1"/>
</dbReference>
<dbReference type="Proteomes" id="UP000504637">
    <property type="component" value="Unplaced"/>
</dbReference>
<evidence type="ECO:0000259" key="8">
    <source>
        <dbReference type="PROSITE" id="PS50048"/>
    </source>
</evidence>
<dbReference type="SUPFAM" id="SSF57701">
    <property type="entry name" value="Zn2/Cys6 DNA-binding domain"/>
    <property type="match status" value="1"/>
</dbReference>
<reference evidence="10" key="2">
    <citation type="submission" date="2020-04" db="EMBL/GenBank/DDBJ databases">
        <authorList>
            <consortium name="NCBI Genome Project"/>
        </authorList>
    </citation>
    <scope>NUCLEOTIDE SEQUENCE</scope>
    <source>
        <strain evidence="10">CBS 342.82</strain>
    </source>
</reference>
<proteinExistence type="predicted"/>
<dbReference type="PROSITE" id="PS00463">
    <property type="entry name" value="ZN2_CY6_FUNGAL_1"/>
    <property type="match status" value="1"/>
</dbReference>
<dbReference type="GeneID" id="54361892"/>
<dbReference type="Gene3D" id="4.10.240.10">
    <property type="entry name" value="Zn(2)-C6 fungal-type DNA-binding domain"/>
    <property type="match status" value="1"/>
</dbReference>
<keyword evidence="1" id="KW-0479">Metal-binding</keyword>
<dbReference type="PANTHER" id="PTHR36206:SF12">
    <property type="entry name" value="ASPERCRYPTIN BIOSYNTHESIS CLUSTER-SPECIFIC TRANSCRIPTION REGULATOR ATNN-RELATED"/>
    <property type="match status" value="1"/>
</dbReference>
<reference evidence="10" key="3">
    <citation type="submission" date="2025-08" db="UniProtKB">
        <authorList>
            <consortium name="RefSeq"/>
        </authorList>
    </citation>
    <scope>IDENTIFICATION</scope>
    <source>
        <strain evidence="10">CBS 342.82</strain>
    </source>
</reference>
<dbReference type="CDD" id="cd00067">
    <property type="entry name" value="GAL4"/>
    <property type="match status" value="1"/>
</dbReference>
<reference evidence="10" key="1">
    <citation type="submission" date="2020-01" db="EMBL/GenBank/DDBJ databases">
        <authorList>
            <consortium name="DOE Joint Genome Institute"/>
            <person name="Haridas S."/>
            <person name="Albert R."/>
            <person name="Binder M."/>
            <person name="Bloem J."/>
            <person name="Labutti K."/>
            <person name="Salamov A."/>
            <person name="Andreopoulos B."/>
            <person name="Baker S.E."/>
            <person name="Barry K."/>
            <person name="Bills G."/>
            <person name="Bluhm B.H."/>
            <person name="Cannon C."/>
            <person name="Castanera R."/>
            <person name="Culley D.E."/>
            <person name="Daum C."/>
            <person name="Ezra D."/>
            <person name="Gonzalez J.B."/>
            <person name="Henrissat B."/>
            <person name="Kuo A."/>
            <person name="Liang C."/>
            <person name="Lipzen A."/>
            <person name="Lutzoni F."/>
            <person name="Magnuson J."/>
            <person name="Mondo S."/>
            <person name="Nolan M."/>
            <person name="Ohm R."/>
            <person name="Pangilinan J."/>
            <person name="Park H.-J."/>
            <person name="Ramirez L."/>
            <person name="Alfaro M."/>
            <person name="Sun H."/>
            <person name="Tritt A."/>
            <person name="Yoshinaga Y."/>
            <person name="Zwiers L.-H."/>
            <person name="Turgeon B.G."/>
            <person name="Goodwin S.B."/>
            <person name="Spatafora J.W."/>
            <person name="Crous P.W."/>
            <person name="Grigoriev I.V."/>
        </authorList>
    </citation>
    <scope>NUCLEOTIDE SEQUENCE</scope>
    <source>
        <strain evidence="10">CBS 342.82</strain>
    </source>
</reference>
<protein>
    <recommendedName>
        <fullName evidence="8">Zn(2)-C6 fungal-type domain-containing protein</fullName>
    </recommendedName>
</protein>
<feature type="domain" description="Zn(2)-C6 fungal-type" evidence="8">
    <location>
        <begin position="32"/>
        <end position="60"/>
    </location>
</feature>
<keyword evidence="5" id="KW-0804">Transcription</keyword>
<keyword evidence="6" id="KW-0539">Nucleus</keyword>